<dbReference type="Gene3D" id="4.10.80.30">
    <property type="entry name" value="DNA polymerase, domain 6"/>
    <property type="match status" value="1"/>
</dbReference>
<evidence type="ECO:0000259" key="4">
    <source>
        <dbReference type="SMART" id="SM00047"/>
    </source>
</evidence>
<dbReference type="RefSeq" id="WP_285908152.1">
    <property type="nucleotide sequence ID" value="NZ_JASUBT010000034.1"/>
</dbReference>
<organism evidence="5 6">
    <name type="scientific">Enterococcus gallinarum</name>
    <dbReference type="NCBI Taxonomy" id="1353"/>
    <lineage>
        <taxon>Bacteria</taxon>
        <taxon>Bacillati</taxon>
        <taxon>Bacillota</taxon>
        <taxon>Bacilli</taxon>
        <taxon>Lactobacillales</taxon>
        <taxon>Enterococcaceae</taxon>
        <taxon>Enterococcus</taxon>
    </lineage>
</organism>
<dbReference type="Gene3D" id="2.70.70.10">
    <property type="entry name" value="Glucose Permease (Domain IIA)"/>
    <property type="match status" value="1"/>
</dbReference>
<proteinExistence type="inferred from homology"/>
<dbReference type="SUPFAM" id="SSF51261">
    <property type="entry name" value="Duplicated hybrid motif"/>
    <property type="match status" value="1"/>
</dbReference>
<dbReference type="Gene3D" id="1.10.530.10">
    <property type="match status" value="1"/>
</dbReference>
<dbReference type="InterPro" id="IPR002901">
    <property type="entry name" value="MGlyc_endo_b_GlcNAc-like_dom"/>
</dbReference>
<dbReference type="SMART" id="SM00047">
    <property type="entry name" value="LYZ2"/>
    <property type="match status" value="1"/>
</dbReference>
<dbReference type="AlphaFoldDB" id="A0ABD4ZY69"/>
<evidence type="ECO:0000256" key="2">
    <source>
        <dbReference type="ARBA" id="ARBA00022801"/>
    </source>
</evidence>
<dbReference type="GO" id="GO:0016787">
    <property type="term" value="F:hydrolase activity"/>
    <property type="evidence" value="ECO:0007669"/>
    <property type="project" value="UniProtKB-KW"/>
</dbReference>
<comment type="similarity">
    <text evidence="1">Belongs to the glycosyl hydrolase 73 family.</text>
</comment>
<feature type="compositionally biased region" description="Basic and acidic residues" evidence="3">
    <location>
        <begin position="7"/>
        <end position="42"/>
    </location>
</feature>
<feature type="compositionally biased region" description="Polar residues" evidence="3">
    <location>
        <begin position="51"/>
        <end position="60"/>
    </location>
</feature>
<dbReference type="Proteomes" id="UP001241571">
    <property type="component" value="Unassembled WGS sequence"/>
</dbReference>
<dbReference type="InterPro" id="IPR016047">
    <property type="entry name" value="M23ase_b-sheet_dom"/>
</dbReference>
<dbReference type="Pfam" id="PF01832">
    <property type="entry name" value="Glucosaminidase"/>
    <property type="match status" value="1"/>
</dbReference>
<comment type="caution">
    <text evidence="5">The sequence shown here is derived from an EMBL/GenBank/DDBJ whole genome shotgun (WGS) entry which is preliminary data.</text>
</comment>
<feature type="non-terminal residue" evidence="5">
    <location>
        <position position="1"/>
    </location>
</feature>
<dbReference type="CDD" id="cd12797">
    <property type="entry name" value="M23_peptidase"/>
    <property type="match status" value="1"/>
</dbReference>
<accession>A0ABD4ZY69</accession>
<dbReference type="Pfam" id="PF01551">
    <property type="entry name" value="Peptidase_M23"/>
    <property type="match status" value="1"/>
</dbReference>
<reference evidence="5 6" key="1">
    <citation type="submission" date="2023-06" db="EMBL/GenBank/DDBJ databases">
        <title>Acute promotion of culturable opportunistic pathogens and persistent increase of antibiotic resistance following antibiotic exposure in mouse gut microbiota.</title>
        <authorList>
            <person name="Li L."/>
            <person name="Wang B."/>
            <person name="Sun Y."/>
            <person name="Wang M."/>
            <person name="Xu H."/>
        </authorList>
    </citation>
    <scope>NUCLEOTIDE SEQUENCE [LARGE SCALE GENOMIC DNA]</scope>
    <source>
        <strain evidence="5 6">CRI2_2</strain>
    </source>
</reference>
<feature type="region of interest" description="Disordered" evidence="3">
    <location>
        <begin position="1"/>
        <end position="60"/>
    </location>
</feature>
<keyword evidence="2" id="KW-0378">Hydrolase</keyword>
<dbReference type="PANTHER" id="PTHR33308:SF9">
    <property type="entry name" value="PEPTIDOGLYCAN HYDROLASE FLGJ"/>
    <property type="match status" value="1"/>
</dbReference>
<gene>
    <name evidence="5" type="ORF">QRX88_18405</name>
</gene>
<dbReference type="InterPro" id="IPR051056">
    <property type="entry name" value="Glycosyl_Hydrolase_73"/>
</dbReference>
<evidence type="ECO:0000313" key="5">
    <source>
        <dbReference type="EMBL" id="MDL4937675.1"/>
    </source>
</evidence>
<dbReference type="PANTHER" id="PTHR33308">
    <property type="entry name" value="PEPTIDOGLYCAN HYDROLASE FLGJ"/>
    <property type="match status" value="1"/>
</dbReference>
<dbReference type="InterPro" id="IPR011055">
    <property type="entry name" value="Dup_hybrid_motif"/>
</dbReference>
<dbReference type="EMBL" id="JASUBT010000034">
    <property type="protein sequence ID" value="MDL4937675.1"/>
    <property type="molecule type" value="Genomic_DNA"/>
</dbReference>
<evidence type="ECO:0000256" key="3">
    <source>
        <dbReference type="SAM" id="MobiDB-lite"/>
    </source>
</evidence>
<name>A0ABD4ZY69_ENTGA</name>
<evidence type="ECO:0000256" key="1">
    <source>
        <dbReference type="ARBA" id="ARBA00010266"/>
    </source>
</evidence>
<protein>
    <submittedName>
        <fullName evidence="5">Peptidoglycan DD-metalloendopeptidase family protein</fullName>
    </submittedName>
</protein>
<evidence type="ECO:0000313" key="6">
    <source>
        <dbReference type="Proteomes" id="UP001241571"/>
    </source>
</evidence>
<feature type="domain" description="Mannosyl-glycoprotein endo-beta-N-acetylglucosamidase-like" evidence="4">
    <location>
        <begin position="71"/>
        <end position="232"/>
    </location>
</feature>
<sequence length="388" mass="43309">EESTSPSEDKTEVKPEESTSPSEDKTEVKPEESTSPSEDKTEAFIPEKIINDNQFTDDANSKNNNFVDSYSVKVPNELTQEFIKKIGEIARKIGQEKDLYASVIIAQAILESGSGQSSLASAPNYNLFGIKGNYKGNSVSFLTFEDNGVGNLVSVKAIFRKYTSYKEALEDYANLMEYGLSHNKNFYHGAKKSNSKTYEEATKFLTGKYATDINYNKKLNQIIKTYDLTKYDHPKQKLILKKSSNINKKIFEVANPINNQLEDFILPLSDNYTISSHFSFRGPDHHDGIDLATSFGTPIYVSSEGQVINTGFDSSAGNYVIVKHPNGLYTNYFHMSETNVTVGQTIQIGEVIGYVGSTGNSTGPHLHFGISTNEWHNYLNPSDYLDFN</sequence>